<dbReference type="RefSeq" id="WP_249994978.1">
    <property type="nucleotide sequence ID" value="NZ_CP116221.1"/>
</dbReference>
<dbReference type="EMBL" id="CP116221">
    <property type="protein sequence ID" value="WCO02272.1"/>
    <property type="molecule type" value="Genomic_DNA"/>
</dbReference>
<accession>A0ABY7RYY5</accession>
<keyword evidence="2" id="KW-1185">Reference proteome</keyword>
<dbReference type="Proteomes" id="UP001202717">
    <property type="component" value="Chromosome"/>
</dbReference>
<protein>
    <submittedName>
        <fullName evidence="1">Uncharacterized protein</fullName>
    </submittedName>
</protein>
<name>A0ABY7RYY5_9FLAO</name>
<proteinExistence type="predicted"/>
<sequence>MKLSKISMALICFPLLLMNTQCDEDDDFQVRNCGQTVIIDNAFYESAISGDYALVGFEIIEDCLTIEVSASGCDGESWSMVLVDSGAVAESSPEQRYLKFVFTNEEACLAVFSQSRVFDLSGLRVDGSNEIVLNIEGVPDPINYLYP</sequence>
<evidence type="ECO:0000313" key="1">
    <source>
        <dbReference type="EMBL" id="WCO02272.1"/>
    </source>
</evidence>
<organism evidence="1 2">
    <name type="scientific">Psychroserpens ponticola</name>
    <dbReference type="NCBI Taxonomy" id="2932268"/>
    <lineage>
        <taxon>Bacteria</taxon>
        <taxon>Pseudomonadati</taxon>
        <taxon>Bacteroidota</taxon>
        <taxon>Flavobacteriia</taxon>
        <taxon>Flavobacteriales</taxon>
        <taxon>Flavobacteriaceae</taxon>
        <taxon>Psychroserpens</taxon>
    </lineage>
</organism>
<evidence type="ECO:0000313" key="2">
    <source>
        <dbReference type="Proteomes" id="UP001202717"/>
    </source>
</evidence>
<gene>
    <name evidence="1" type="ORF">MUN68_001990</name>
</gene>
<reference evidence="1 2" key="1">
    <citation type="submission" date="2023-01" db="EMBL/GenBank/DDBJ databases">
        <title>Psychroserpens ponticola sp. nov., isolated from seawater.</title>
        <authorList>
            <person name="Kristyanto S."/>
            <person name="Jung J."/>
            <person name="Kim J.M."/>
            <person name="Jeon C.O."/>
        </authorList>
    </citation>
    <scope>NUCLEOTIDE SEQUENCE [LARGE SCALE GENOMIC DNA]</scope>
    <source>
        <strain evidence="1 2">MSW6</strain>
    </source>
</reference>